<proteinExistence type="inferred from homology"/>
<dbReference type="GO" id="GO:0000340">
    <property type="term" value="F:RNA 7-methylguanosine cap binding"/>
    <property type="evidence" value="ECO:0007669"/>
    <property type="project" value="InterPro"/>
</dbReference>
<dbReference type="GO" id="GO:0003729">
    <property type="term" value="F:mRNA binding"/>
    <property type="evidence" value="ECO:0007669"/>
    <property type="project" value="InterPro"/>
</dbReference>
<feature type="region of interest" description="Disordered" evidence="3">
    <location>
        <begin position="274"/>
        <end position="327"/>
    </location>
</feature>
<reference evidence="4 5" key="1">
    <citation type="submission" date="2020-04" db="EMBL/GenBank/DDBJ databases">
        <authorList>
            <person name="Wallbank WR R."/>
            <person name="Pardo Diaz C."/>
            <person name="Kozak K."/>
            <person name="Martin S."/>
            <person name="Jiggins C."/>
            <person name="Moest M."/>
            <person name="Warren A I."/>
            <person name="Byers J.R.P. K."/>
            <person name="Montejo-Kovacevich G."/>
            <person name="Yen C E."/>
        </authorList>
    </citation>
    <scope>NUCLEOTIDE SEQUENCE [LARGE SCALE GENOMIC DNA]</scope>
</reference>
<evidence type="ECO:0000313" key="4">
    <source>
        <dbReference type="EMBL" id="CAB3224621.1"/>
    </source>
</evidence>
<comment type="caution">
    <text evidence="4">The sequence shown here is derived from an EMBL/GenBank/DDBJ whole genome shotgun (WGS) entry which is preliminary data.</text>
</comment>
<dbReference type="PANTHER" id="PTHR16291">
    <property type="entry name" value="NUCLEAR CAP-BINDING PROTEIN SUBUNIT 3"/>
    <property type="match status" value="1"/>
</dbReference>
<evidence type="ECO:0000256" key="3">
    <source>
        <dbReference type="SAM" id="MobiDB-lite"/>
    </source>
</evidence>
<dbReference type="Pfam" id="PF10309">
    <property type="entry name" value="NCBP3"/>
    <property type="match status" value="1"/>
</dbReference>
<dbReference type="Proteomes" id="UP000494106">
    <property type="component" value="Unassembled WGS sequence"/>
</dbReference>
<evidence type="ECO:0000256" key="2">
    <source>
        <dbReference type="ARBA" id="ARBA00019876"/>
    </source>
</evidence>
<gene>
    <name evidence="4" type="ORF">APLA_LOCUS2102</name>
</gene>
<protein>
    <recommendedName>
        <fullName evidence="2">Nuclear cap-binding protein subunit 3</fullName>
    </recommendedName>
</protein>
<accession>A0A8S0YYA9</accession>
<evidence type="ECO:0000313" key="5">
    <source>
        <dbReference type="Proteomes" id="UP000494106"/>
    </source>
</evidence>
<dbReference type="AlphaFoldDB" id="A0A8S0YYA9"/>
<dbReference type="GO" id="GO:0005634">
    <property type="term" value="C:nucleus"/>
    <property type="evidence" value="ECO:0007669"/>
    <property type="project" value="TreeGrafter"/>
</dbReference>
<name>A0A8S0YYA9_ARCPL</name>
<keyword evidence="5" id="KW-1185">Reference proteome</keyword>
<evidence type="ECO:0000256" key="1">
    <source>
        <dbReference type="ARBA" id="ARBA00006069"/>
    </source>
</evidence>
<dbReference type="InterPro" id="IPR019416">
    <property type="entry name" value="NCBP3"/>
</dbReference>
<comment type="similarity">
    <text evidence="1">Belongs to the NCBP3 family.</text>
</comment>
<feature type="compositionally biased region" description="Low complexity" evidence="3">
    <location>
        <begin position="369"/>
        <end position="380"/>
    </location>
</feature>
<organism evidence="4 5">
    <name type="scientific">Arctia plantaginis</name>
    <name type="common">Wood tiger moth</name>
    <name type="synonym">Phalaena plantaginis</name>
    <dbReference type="NCBI Taxonomy" id="874455"/>
    <lineage>
        <taxon>Eukaryota</taxon>
        <taxon>Metazoa</taxon>
        <taxon>Ecdysozoa</taxon>
        <taxon>Arthropoda</taxon>
        <taxon>Hexapoda</taxon>
        <taxon>Insecta</taxon>
        <taxon>Pterygota</taxon>
        <taxon>Neoptera</taxon>
        <taxon>Endopterygota</taxon>
        <taxon>Lepidoptera</taxon>
        <taxon>Glossata</taxon>
        <taxon>Ditrysia</taxon>
        <taxon>Noctuoidea</taxon>
        <taxon>Erebidae</taxon>
        <taxon>Arctiinae</taxon>
        <taxon>Arctia</taxon>
    </lineage>
</organism>
<feature type="region of interest" description="Disordered" evidence="3">
    <location>
        <begin position="354"/>
        <end position="398"/>
    </location>
</feature>
<dbReference type="EMBL" id="CADEBC010000159">
    <property type="protein sequence ID" value="CAB3224621.1"/>
    <property type="molecule type" value="Genomic_DNA"/>
</dbReference>
<sequence>MDREDGEMSDDNAMAVDDVKEPILFDKDCEVIYRAAKTGLVIEKLEKVDASKIEERAKRFGLNLTGNRVITQRQIDELYANCGIESGNERHFRFDAINLSGVDGLTTKEIFQYMEDYKPLSLEWTDDISCNVVCQDHISAALALLVHSREIKDENLKQILSEKSYHHWREGMPHPNKDLILMRFATNGDKKIAKKKPHSKNVDEYYDQTMDSINKNPWGDLCKSWGVYDHQEVFQRKPIYNDQDIEEPVKVVKLKNKSLASRLGKRRIESNQYKDIQSDDSSSDSEWKVKSKTPRMRMHADDEESRQKRKQTQYAKESPADGFSPLSIEIENSSNNYLLRKQTILSEKFKKHVTHKQKHGIQSRLGDKVVSVENSRSSIESSDDSDSNVTSRVHKVNSTIKSTNSVWSRLDMNQSNSSAQNTHKDLRQVLKSRKHKNSNDLRDRLGQPRQSNLRIEIDNTYAHDL</sequence>
<dbReference type="OrthoDB" id="422106at2759"/>
<dbReference type="PANTHER" id="PTHR16291:SF0">
    <property type="entry name" value="NUCLEAR CAP-BINDING PROTEIN SUBUNIT 3"/>
    <property type="match status" value="1"/>
</dbReference>